<dbReference type="Pfam" id="PF13088">
    <property type="entry name" value="BNR_2"/>
    <property type="match status" value="1"/>
</dbReference>
<gene>
    <name evidence="2" type="ORF">ENS64_09405</name>
</gene>
<dbReference type="InterPro" id="IPR011040">
    <property type="entry name" value="Sialidase"/>
</dbReference>
<dbReference type="InterPro" id="IPR036278">
    <property type="entry name" value="Sialidase_sf"/>
</dbReference>
<comment type="caution">
    <text evidence="2">The sequence shown here is derived from an EMBL/GenBank/DDBJ whole genome shotgun (WGS) entry which is preliminary data.</text>
</comment>
<evidence type="ECO:0000259" key="1">
    <source>
        <dbReference type="Pfam" id="PF13088"/>
    </source>
</evidence>
<feature type="domain" description="Sialidase" evidence="1">
    <location>
        <begin position="176"/>
        <end position="369"/>
    </location>
</feature>
<evidence type="ECO:0000313" key="2">
    <source>
        <dbReference type="EMBL" id="HGT39461.1"/>
    </source>
</evidence>
<dbReference type="Gene3D" id="2.120.10.10">
    <property type="match status" value="1"/>
</dbReference>
<accession>A0A7C4QI76</accession>
<dbReference type="EMBL" id="DSVQ01000012">
    <property type="protein sequence ID" value="HGT39461.1"/>
    <property type="molecule type" value="Genomic_DNA"/>
</dbReference>
<proteinExistence type="predicted"/>
<protein>
    <submittedName>
        <fullName evidence="2">Exo-alpha-sialidase</fullName>
    </submittedName>
</protein>
<dbReference type="PANTHER" id="PTHR43752">
    <property type="entry name" value="BNR/ASP-BOX REPEAT FAMILY PROTEIN"/>
    <property type="match status" value="1"/>
</dbReference>
<organism evidence="2">
    <name type="scientific">Schlesneria paludicola</name>
    <dbReference type="NCBI Taxonomy" id="360056"/>
    <lineage>
        <taxon>Bacteria</taxon>
        <taxon>Pseudomonadati</taxon>
        <taxon>Planctomycetota</taxon>
        <taxon>Planctomycetia</taxon>
        <taxon>Planctomycetales</taxon>
        <taxon>Planctomycetaceae</taxon>
        <taxon>Schlesneria</taxon>
    </lineage>
</organism>
<dbReference type="PANTHER" id="PTHR43752:SF2">
    <property type="entry name" value="BNR_ASP-BOX REPEAT FAMILY PROTEIN"/>
    <property type="match status" value="1"/>
</dbReference>
<dbReference type="CDD" id="cd15482">
    <property type="entry name" value="Sialidase_non-viral"/>
    <property type="match status" value="1"/>
</dbReference>
<sequence>MTTNGWTRRQWLVAQASALAGTVLSSKRLRAAETWRAVILERRVISWKPPLYHGWPTLARRQNGELLLVFSGGREDHVCPFGRVELMRSQDGGRTWRWPQVLLDGPIDDRDAGVVETARGSILVTTFTSLDYEPLLTRAEQIPAGQPGAWDAGKLQEWQAAHGRISAEQRRQELGTWMLRSTDGGVTWSARYRVPVNSPHGPILLRDGRLLYPGVALWEEPRRVGVCQSTDDGVTWEWLADLPVRPGDDSAHYHELHAVEAATGRLVLHIRNHNPANKAETLQCESEDGGRTWTTPHAIGVWGLPSHLLRLRDGRLLMSYGYRRPPYGNQVRVSSDHGETWSHPLTLSDDGAGGDLGYPSTVELDDGTLVTVWYERLKDSPFAQLRQARWRLESAA</sequence>
<dbReference type="SUPFAM" id="SSF50939">
    <property type="entry name" value="Sialidases"/>
    <property type="match status" value="1"/>
</dbReference>
<reference evidence="2" key="1">
    <citation type="journal article" date="2020" name="mSystems">
        <title>Genome- and Community-Level Interaction Insights into Carbon Utilization and Element Cycling Functions of Hydrothermarchaeota in Hydrothermal Sediment.</title>
        <authorList>
            <person name="Zhou Z."/>
            <person name="Liu Y."/>
            <person name="Xu W."/>
            <person name="Pan J."/>
            <person name="Luo Z.H."/>
            <person name="Li M."/>
        </authorList>
    </citation>
    <scope>NUCLEOTIDE SEQUENCE [LARGE SCALE GENOMIC DNA]</scope>
    <source>
        <strain evidence="2">SpSt-508</strain>
    </source>
</reference>
<name>A0A7C4QI76_9PLAN</name>
<dbReference type="AlphaFoldDB" id="A0A7C4QI76"/>